<name>A0A9Q1IFV6_SYNKA</name>
<evidence type="ECO:0000313" key="2">
    <source>
        <dbReference type="Proteomes" id="UP001152622"/>
    </source>
</evidence>
<dbReference type="Proteomes" id="UP001152622">
    <property type="component" value="Chromosome 18"/>
</dbReference>
<reference evidence="1" key="1">
    <citation type="journal article" date="2023" name="Science">
        <title>Genome structures resolve the early diversification of teleost fishes.</title>
        <authorList>
            <person name="Parey E."/>
            <person name="Louis A."/>
            <person name="Montfort J."/>
            <person name="Bouchez O."/>
            <person name="Roques C."/>
            <person name="Iampietro C."/>
            <person name="Lluch J."/>
            <person name="Castinel A."/>
            <person name="Donnadieu C."/>
            <person name="Desvignes T."/>
            <person name="Floi Bucao C."/>
            <person name="Jouanno E."/>
            <person name="Wen M."/>
            <person name="Mejri S."/>
            <person name="Dirks R."/>
            <person name="Jansen H."/>
            <person name="Henkel C."/>
            <person name="Chen W.J."/>
            <person name="Zahm M."/>
            <person name="Cabau C."/>
            <person name="Klopp C."/>
            <person name="Thompson A.W."/>
            <person name="Robinson-Rechavi M."/>
            <person name="Braasch I."/>
            <person name="Lecointre G."/>
            <person name="Bobe J."/>
            <person name="Postlethwait J.H."/>
            <person name="Berthelot C."/>
            <person name="Roest Crollius H."/>
            <person name="Guiguen Y."/>
        </authorList>
    </citation>
    <scope>NUCLEOTIDE SEQUENCE</scope>
    <source>
        <strain evidence="1">WJC10195</strain>
    </source>
</reference>
<accession>A0A9Q1IFV6</accession>
<evidence type="ECO:0000313" key="1">
    <source>
        <dbReference type="EMBL" id="KAJ8338099.1"/>
    </source>
</evidence>
<dbReference type="EMBL" id="JAINUF010000018">
    <property type="protein sequence ID" value="KAJ8338099.1"/>
    <property type="molecule type" value="Genomic_DNA"/>
</dbReference>
<comment type="caution">
    <text evidence="1">The sequence shown here is derived from an EMBL/GenBank/DDBJ whole genome shotgun (WGS) entry which is preliminary data.</text>
</comment>
<keyword evidence="2" id="KW-1185">Reference proteome</keyword>
<gene>
    <name evidence="1" type="ORF">SKAU_G00370650</name>
</gene>
<proteinExistence type="predicted"/>
<protein>
    <submittedName>
        <fullName evidence="1">Uncharacterized protein</fullName>
    </submittedName>
</protein>
<dbReference type="AlphaFoldDB" id="A0A9Q1IFV6"/>
<sequence>MPRLVRGLTFPEPVHLRRGRTRPTHPARLLRGWAWPPQVAAASHCDRGERPSVKYHFPTEWRSRGERIRSFTRAHNASLGPGAVNRDSLTGGVCCRSAHLSPVRWEQAPLWGPERAKLFVCEISCPPVHSSPRSQLS</sequence>
<organism evidence="1 2">
    <name type="scientific">Synaphobranchus kaupii</name>
    <name type="common">Kaup's arrowtooth eel</name>
    <dbReference type="NCBI Taxonomy" id="118154"/>
    <lineage>
        <taxon>Eukaryota</taxon>
        <taxon>Metazoa</taxon>
        <taxon>Chordata</taxon>
        <taxon>Craniata</taxon>
        <taxon>Vertebrata</taxon>
        <taxon>Euteleostomi</taxon>
        <taxon>Actinopterygii</taxon>
        <taxon>Neopterygii</taxon>
        <taxon>Teleostei</taxon>
        <taxon>Anguilliformes</taxon>
        <taxon>Synaphobranchidae</taxon>
        <taxon>Synaphobranchus</taxon>
    </lineage>
</organism>